<proteinExistence type="predicted"/>
<reference evidence="3" key="1">
    <citation type="submission" date="2023-06" db="EMBL/GenBank/DDBJ databases">
        <title>Identification and characterization of horizontal gene transfer across gut microbiota members of farm animals based on homology search.</title>
        <authorList>
            <person name="Zeman M."/>
            <person name="Kubasova T."/>
            <person name="Jahodarova E."/>
            <person name="Nykrynova M."/>
            <person name="Rychlik I."/>
        </authorList>
    </citation>
    <scope>NUCLEOTIDE SEQUENCE [LARGE SCALE GENOMIC DNA]</scope>
    <source>
        <strain evidence="3">ET81</strain>
    </source>
</reference>
<reference evidence="2 3" key="2">
    <citation type="submission" date="2023-06" db="EMBL/GenBank/DDBJ databases">
        <authorList>
            <person name="Zeman M."/>
            <person name="Kubasova T."/>
            <person name="Jahodarova E."/>
            <person name="Nykrynova M."/>
            <person name="Rychlik I."/>
        </authorList>
    </citation>
    <scope>NUCLEOTIDE SEQUENCE [LARGE SCALE GENOMIC DNA]</scope>
    <source>
        <strain evidence="2 3">ET81</strain>
    </source>
</reference>
<feature type="non-terminal residue" evidence="2">
    <location>
        <position position="379"/>
    </location>
</feature>
<keyword evidence="1" id="KW-1133">Transmembrane helix</keyword>
<organism evidence="2 3">
    <name type="scientific">Actinomyces viscosus</name>
    <dbReference type="NCBI Taxonomy" id="1656"/>
    <lineage>
        <taxon>Bacteria</taxon>
        <taxon>Bacillati</taxon>
        <taxon>Actinomycetota</taxon>
        <taxon>Actinomycetes</taxon>
        <taxon>Actinomycetales</taxon>
        <taxon>Actinomycetaceae</taxon>
        <taxon>Actinomyces</taxon>
    </lineage>
</organism>
<protein>
    <submittedName>
        <fullName evidence="2">Protease PrsW</fullName>
    </submittedName>
</protein>
<keyword evidence="1" id="KW-0472">Membrane</keyword>
<dbReference type="Proteomes" id="UP001529257">
    <property type="component" value="Unassembled WGS sequence"/>
</dbReference>
<gene>
    <name evidence="2" type="ORF">QUV91_02600</name>
</gene>
<dbReference type="EMBL" id="JAUDBR010000002">
    <property type="protein sequence ID" value="MDM8075942.1"/>
    <property type="molecule type" value="Genomic_DNA"/>
</dbReference>
<dbReference type="GO" id="GO:0006508">
    <property type="term" value="P:proteolysis"/>
    <property type="evidence" value="ECO:0007669"/>
    <property type="project" value="UniProtKB-KW"/>
</dbReference>
<feature type="transmembrane region" description="Helical" evidence="1">
    <location>
        <begin position="140"/>
        <end position="160"/>
    </location>
</feature>
<keyword evidence="2" id="KW-0378">Hydrolase</keyword>
<keyword evidence="2" id="KW-0645">Protease</keyword>
<keyword evidence="3" id="KW-1185">Reference proteome</keyword>
<feature type="transmembrane region" description="Helical" evidence="1">
    <location>
        <begin position="169"/>
        <end position="189"/>
    </location>
</feature>
<accession>A0ABT7TVT4</accession>
<keyword evidence="1" id="KW-0812">Transmembrane</keyword>
<comment type="caution">
    <text evidence="2">The sequence shown here is derived from an EMBL/GenBank/DDBJ whole genome shotgun (WGS) entry which is preliminary data.</text>
</comment>
<evidence type="ECO:0000313" key="3">
    <source>
        <dbReference type="Proteomes" id="UP001529257"/>
    </source>
</evidence>
<sequence length="379" mass="39057">MFSVSVPWALVVAKATELVAASGGMSTSDDGTSIALAAFVEEPGKLVPLLVVALVAPGRARRLAAVDWALLGYAAGAGFTAAEDGARRLAPQGMLASLLGGDKGLDYSLNAWTAGSFRLWNSDGLLGRFMAGGGPSPLAVGHHVSTMTVAMAVGLGIVLWRTGRPLGRVVAWVLPAVALVQVVVDHAAYNASVASLTSVSWLDSDDPVVYWLGAVWQVSGRGNNAIAYSVVLFGLCLLADARRRLRTGALGVTAGEAPRAPSVTAIGGPAFVRAPIEAVAALVAYSYSDLVVIARGYADRRMTRSQRMIEGRLTAAQVMETRRDAMAATTPGAEPAARRVFALITLAVSALIGLVCLWCGVVVAQAIGSSLLFGGSDSG</sequence>
<feature type="transmembrane region" description="Helical" evidence="1">
    <location>
        <begin position="340"/>
        <end position="367"/>
    </location>
</feature>
<name>A0ABT7TVT4_ACTVI</name>
<evidence type="ECO:0000256" key="1">
    <source>
        <dbReference type="SAM" id="Phobius"/>
    </source>
</evidence>
<evidence type="ECO:0000313" key="2">
    <source>
        <dbReference type="EMBL" id="MDM8075942.1"/>
    </source>
</evidence>
<dbReference type="GO" id="GO:0008233">
    <property type="term" value="F:peptidase activity"/>
    <property type="evidence" value="ECO:0007669"/>
    <property type="project" value="UniProtKB-KW"/>
</dbReference>